<dbReference type="InterPro" id="IPR030935">
    <property type="entry name" value="PBSX_Proteobac"/>
</dbReference>
<dbReference type="PIRSF" id="PIRSF018494">
    <property type="entry name" value="PBSX_VPQ"/>
    <property type="match status" value="1"/>
</dbReference>
<protein>
    <recommendedName>
        <fullName evidence="5">Phage portal protein</fullName>
    </recommendedName>
</protein>
<dbReference type="InterPro" id="IPR006430">
    <property type="entry name" value="Phage_portal_PBSX"/>
</dbReference>
<dbReference type="AlphaFoldDB" id="A0A433SHB1"/>
<dbReference type="NCBIfam" id="TIGR01540">
    <property type="entry name" value="portal_PBSX"/>
    <property type="match status" value="1"/>
</dbReference>
<dbReference type="OrthoDB" id="5449776at2"/>
<accession>A0A433SHB1</accession>
<dbReference type="EMBL" id="PQSP01000001">
    <property type="protein sequence ID" value="RUS68096.1"/>
    <property type="molecule type" value="Genomic_DNA"/>
</dbReference>
<sequence>MANNRNRRNVRHTQPAPVQHTASHQAKADFFTFGDPEPVLEGMRGIWNYVACGDNGKWFEPPVSFEGLARSFRANPHHETALRFKRDVLVRSLMPHPLLDEETFSGMALDYLIFGNAYLERRQSRTGRLLELNHPLAKFMRRASDLENFVYLQYGTGTPWLRSSIYEPHAFEPGSVFMLREPDINQEIYGLPGYLSALQSVWLNEEATLFRRKYYKNGSHAGFILYATDETLEDADIEALKQKLQESKGPGNFRNLFLYAPKGKKDGLQLIPVGEVAAKDEFSNIKNISRDDILVPHRVPPQLLGIVPQNSGGFGSIKDAAQVFLTLEIMPIQNRMKAINKWLGVEVVRFIDVQDYIGQLGSFSQSSGDKLADALKEAMAS</sequence>
<comment type="similarity">
    <text evidence="1">Belongs to the phage portal family. PBSX subfamily.</text>
</comment>
<dbReference type="InterPro" id="IPR006944">
    <property type="entry name" value="Phage/GTA_portal"/>
</dbReference>
<comment type="caution">
    <text evidence="3">The sequence shown here is derived from an EMBL/GenBank/DDBJ whole genome shotgun (WGS) entry which is preliminary data.</text>
</comment>
<organism evidence="3 4">
    <name type="scientific">Saezia sanguinis</name>
    <dbReference type="NCBI Taxonomy" id="1965230"/>
    <lineage>
        <taxon>Bacteria</taxon>
        <taxon>Pseudomonadati</taxon>
        <taxon>Pseudomonadota</taxon>
        <taxon>Betaproteobacteria</taxon>
        <taxon>Burkholderiales</taxon>
        <taxon>Saeziaceae</taxon>
        <taxon>Saezia</taxon>
    </lineage>
</organism>
<dbReference type="Pfam" id="PF04860">
    <property type="entry name" value="Phage_portal"/>
    <property type="match status" value="1"/>
</dbReference>
<gene>
    <name evidence="3" type="ORF">CUZ56_00581</name>
</gene>
<evidence type="ECO:0000313" key="3">
    <source>
        <dbReference type="EMBL" id="RUS68096.1"/>
    </source>
</evidence>
<name>A0A433SHB1_9BURK</name>
<evidence type="ECO:0000313" key="4">
    <source>
        <dbReference type="Proteomes" id="UP000286947"/>
    </source>
</evidence>
<proteinExistence type="inferred from homology"/>
<dbReference type="Proteomes" id="UP000286947">
    <property type="component" value="Unassembled WGS sequence"/>
</dbReference>
<evidence type="ECO:0008006" key="5">
    <source>
        <dbReference type="Google" id="ProtNLM"/>
    </source>
</evidence>
<dbReference type="RefSeq" id="WP_126977985.1">
    <property type="nucleotide sequence ID" value="NZ_PQSP01000001.1"/>
</dbReference>
<feature type="region of interest" description="Disordered" evidence="2">
    <location>
        <begin position="1"/>
        <end position="24"/>
    </location>
</feature>
<reference evidence="3 4" key="1">
    <citation type="submission" date="2018-01" db="EMBL/GenBank/DDBJ databases">
        <title>Saezia sanguinis gen. nov., sp. nov., in the order Burkholderiales isolated from human blood.</title>
        <authorList>
            <person name="Medina-Pascual M.J."/>
            <person name="Valdezate S."/>
            <person name="Monzon S."/>
            <person name="Cuesta I."/>
            <person name="Carrasco G."/>
            <person name="Villalon P."/>
            <person name="Saez-Nieto J.A."/>
        </authorList>
    </citation>
    <scope>NUCLEOTIDE SEQUENCE [LARGE SCALE GENOMIC DNA]</scope>
    <source>
        <strain evidence="3 4">CNM695-12</strain>
    </source>
</reference>
<feature type="compositionally biased region" description="Basic residues" evidence="2">
    <location>
        <begin position="1"/>
        <end position="11"/>
    </location>
</feature>
<keyword evidence="4" id="KW-1185">Reference proteome</keyword>
<evidence type="ECO:0000256" key="2">
    <source>
        <dbReference type="SAM" id="MobiDB-lite"/>
    </source>
</evidence>
<evidence type="ECO:0000256" key="1">
    <source>
        <dbReference type="ARBA" id="ARBA00006799"/>
    </source>
</evidence>